<comment type="caution">
    <text evidence="1">The sequence shown here is derived from an EMBL/GenBank/DDBJ whole genome shotgun (WGS) entry which is preliminary data.</text>
</comment>
<accession>A0A5B1CEN7</accession>
<dbReference type="Proteomes" id="UP000322699">
    <property type="component" value="Unassembled WGS sequence"/>
</dbReference>
<dbReference type="InterPro" id="IPR029475">
    <property type="entry name" value="DUF6807"/>
</dbReference>
<name>A0A5B1CEN7_9BACT</name>
<gene>
    <name evidence="1" type="ORF">LF1_12040</name>
</gene>
<organism evidence="1 2">
    <name type="scientific">Rubripirellula obstinata</name>
    <dbReference type="NCBI Taxonomy" id="406547"/>
    <lineage>
        <taxon>Bacteria</taxon>
        <taxon>Pseudomonadati</taxon>
        <taxon>Planctomycetota</taxon>
        <taxon>Planctomycetia</taxon>
        <taxon>Pirellulales</taxon>
        <taxon>Pirellulaceae</taxon>
        <taxon>Rubripirellula</taxon>
    </lineage>
</organism>
<evidence type="ECO:0000313" key="1">
    <source>
        <dbReference type="EMBL" id="KAA1258682.1"/>
    </source>
</evidence>
<proteinExistence type="predicted"/>
<sequence length="345" mass="37667">MNIEMIRFSAVVACMLSCLAGSQIWAKKPKAGNFKVEETTDPSGWEVLDGEKLVAGYIDDSSGRPIVYPVIGPSGQSMTRHFPMVTSMPFEERDHPHHRSLWFAHGDVNGIDFWAVGEATGTIVQRTGSAKVNESSFIKSGAAVLTTENDWLSPDGERVLSDVRRIAFFVDEGRRVIDFDILLVATDGDVNFGDTKEGIFGVRVAGSLKVEANQGGKIVNAEGETNADAWGKRSPWVDYSGPVYIEGQPSQVAGITIHDCPSSFGYPARWHVRDYGLFAANPFGVHEFDGGSKRRGIVLRQGKTMRLNYRVVLHDGAFDAEVTEADSKKFANDPRPQLAGALSAE</sequence>
<dbReference type="Pfam" id="PF14100">
    <property type="entry name" value="DUF6807"/>
    <property type="match status" value="1"/>
</dbReference>
<keyword evidence="2" id="KW-1185">Reference proteome</keyword>
<reference evidence="1 2" key="1">
    <citation type="submission" date="2019-08" db="EMBL/GenBank/DDBJ databases">
        <title>Deep-cultivation of Planctomycetes and their phenomic and genomic characterization uncovers novel biology.</title>
        <authorList>
            <person name="Wiegand S."/>
            <person name="Jogler M."/>
            <person name="Boedeker C."/>
            <person name="Pinto D."/>
            <person name="Vollmers J."/>
            <person name="Rivas-Marin E."/>
            <person name="Kohn T."/>
            <person name="Peeters S.H."/>
            <person name="Heuer A."/>
            <person name="Rast P."/>
            <person name="Oberbeckmann S."/>
            <person name="Bunk B."/>
            <person name="Jeske O."/>
            <person name="Meyerdierks A."/>
            <person name="Storesund J.E."/>
            <person name="Kallscheuer N."/>
            <person name="Luecker S."/>
            <person name="Lage O.M."/>
            <person name="Pohl T."/>
            <person name="Merkel B.J."/>
            <person name="Hornburger P."/>
            <person name="Mueller R.-W."/>
            <person name="Bruemmer F."/>
            <person name="Labrenz M."/>
            <person name="Spormann A.M."/>
            <person name="Op Den Camp H."/>
            <person name="Overmann J."/>
            <person name="Amann R."/>
            <person name="Jetten M.S.M."/>
            <person name="Mascher T."/>
            <person name="Medema M.H."/>
            <person name="Devos D.P."/>
            <person name="Kaster A.-K."/>
            <person name="Ovreas L."/>
            <person name="Rohde M."/>
            <person name="Galperin M.Y."/>
            <person name="Jogler C."/>
        </authorList>
    </citation>
    <scope>NUCLEOTIDE SEQUENCE [LARGE SCALE GENOMIC DNA]</scope>
    <source>
        <strain evidence="1 2">LF1</strain>
    </source>
</reference>
<dbReference type="EMBL" id="VRLW01000001">
    <property type="protein sequence ID" value="KAA1258682.1"/>
    <property type="molecule type" value="Genomic_DNA"/>
</dbReference>
<dbReference type="AlphaFoldDB" id="A0A5B1CEN7"/>
<protein>
    <recommendedName>
        <fullName evidence="3">Methane oxygenase PmoA</fullName>
    </recommendedName>
</protein>
<evidence type="ECO:0000313" key="2">
    <source>
        <dbReference type="Proteomes" id="UP000322699"/>
    </source>
</evidence>
<dbReference type="OrthoDB" id="242279at2"/>
<dbReference type="RefSeq" id="WP_068265305.1">
    <property type="nucleotide sequence ID" value="NZ_LWSK01000083.1"/>
</dbReference>
<evidence type="ECO:0008006" key="3">
    <source>
        <dbReference type="Google" id="ProtNLM"/>
    </source>
</evidence>